<dbReference type="SUPFAM" id="SSF63829">
    <property type="entry name" value="Calcium-dependent phosphotriesterase"/>
    <property type="match status" value="1"/>
</dbReference>
<organism evidence="2 3">
    <name type="scientific">Planobispora longispora</name>
    <dbReference type="NCBI Taxonomy" id="28887"/>
    <lineage>
        <taxon>Bacteria</taxon>
        <taxon>Bacillati</taxon>
        <taxon>Actinomycetota</taxon>
        <taxon>Actinomycetes</taxon>
        <taxon>Streptosporangiales</taxon>
        <taxon>Streptosporangiaceae</taxon>
        <taxon>Planobispora</taxon>
    </lineage>
</organism>
<keyword evidence="3" id="KW-1185">Reference proteome</keyword>
<reference evidence="2 3" key="1">
    <citation type="submission" date="2021-01" db="EMBL/GenBank/DDBJ databases">
        <title>Whole genome shotgun sequence of Planobispora longispora NBRC 13918.</title>
        <authorList>
            <person name="Komaki H."/>
            <person name="Tamura T."/>
        </authorList>
    </citation>
    <scope>NUCLEOTIDE SEQUENCE [LARGE SCALE GENOMIC DNA]</scope>
    <source>
        <strain evidence="2 3">NBRC 13918</strain>
    </source>
</reference>
<dbReference type="RefSeq" id="WP_203891454.1">
    <property type="nucleotide sequence ID" value="NZ_BOOH01000023.1"/>
</dbReference>
<name>A0A8J3RRD1_9ACTN</name>
<dbReference type="AlphaFoldDB" id="A0A8J3RRD1"/>
<dbReference type="PANTHER" id="PTHR31460">
    <property type="match status" value="1"/>
</dbReference>
<evidence type="ECO:0000256" key="1">
    <source>
        <dbReference type="SAM" id="SignalP"/>
    </source>
</evidence>
<feature type="signal peptide" evidence="1">
    <location>
        <begin position="1"/>
        <end position="26"/>
    </location>
</feature>
<accession>A0A8J3RRD1</accession>
<dbReference type="InterPro" id="IPR011042">
    <property type="entry name" value="6-blade_b-propeller_TolB-like"/>
</dbReference>
<evidence type="ECO:0000313" key="3">
    <source>
        <dbReference type="Proteomes" id="UP000616724"/>
    </source>
</evidence>
<evidence type="ECO:0000313" key="2">
    <source>
        <dbReference type="EMBL" id="GIH76873.1"/>
    </source>
</evidence>
<proteinExistence type="predicted"/>
<dbReference type="PANTHER" id="PTHR31460:SF3">
    <property type="entry name" value="MESOCENTIN"/>
    <property type="match status" value="1"/>
</dbReference>
<gene>
    <name evidence="2" type="ORF">Plo01_33020</name>
</gene>
<dbReference type="EMBL" id="BOOH01000023">
    <property type="protein sequence ID" value="GIH76873.1"/>
    <property type="molecule type" value="Genomic_DNA"/>
</dbReference>
<dbReference type="InterPro" id="IPR053224">
    <property type="entry name" value="Sensory_adhesion_molecule"/>
</dbReference>
<feature type="chain" id="PRO_5035288592" description="Superoxide dismutase" evidence="1">
    <location>
        <begin position="27"/>
        <end position="307"/>
    </location>
</feature>
<evidence type="ECO:0008006" key="4">
    <source>
        <dbReference type="Google" id="ProtNLM"/>
    </source>
</evidence>
<protein>
    <recommendedName>
        <fullName evidence="4">Superoxide dismutase</fullName>
    </recommendedName>
</protein>
<comment type="caution">
    <text evidence="2">The sequence shown here is derived from an EMBL/GenBank/DDBJ whole genome shotgun (WGS) entry which is preliminary data.</text>
</comment>
<keyword evidence="1" id="KW-0732">Signal</keyword>
<dbReference type="Gene3D" id="2.120.10.30">
    <property type="entry name" value="TolB, C-terminal domain"/>
    <property type="match status" value="1"/>
</dbReference>
<sequence length="307" mass="32287">MRPGAVTTALLTLLVALMGVAAPAQADGVAPFPENFPLPDGFQPEGIAIGPGPVAYFGSRATGDIYRADLRTGEGRIVSEGPGTPSLGMKTDRRGRLFVAGGTGGDARVVDVRTGEVIKSYALATGTTFVNDVVLTRDAAWFTDSRSPVLYRLPLGRRGALPDQAVTLPLTGDIVYGTGTNANGIVETPDSRSLLIVQSNTGTLFRVDPATGAATRVDLGGETLANGDGLLLLGRTLYVVQNRLNTVAVIKISRDGSSGRVVERLTDPDFDVPTTVAVFGDRLYLPNARFTTTPTPTTPYDVVSIRR</sequence>
<dbReference type="Proteomes" id="UP000616724">
    <property type="component" value="Unassembled WGS sequence"/>
</dbReference>